<feature type="transmembrane region" description="Helical" evidence="2">
    <location>
        <begin position="178"/>
        <end position="202"/>
    </location>
</feature>
<reference evidence="3" key="1">
    <citation type="submission" date="2020-05" db="EMBL/GenBank/DDBJ databases">
        <title>Phylogenomic resolution of chytrid fungi.</title>
        <authorList>
            <person name="Stajich J.E."/>
            <person name="Amses K."/>
            <person name="Simmons R."/>
            <person name="Seto K."/>
            <person name="Myers J."/>
            <person name="Bonds A."/>
            <person name="Quandt C.A."/>
            <person name="Barry K."/>
            <person name="Liu P."/>
            <person name="Grigoriev I."/>
            <person name="Longcore J.E."/>
            <person name="James T.Y."/>
        </authorList>
    </citation>
    <scope>NUCLEOTIDE SEQUENCE</scope>
    <source>
        <strain evidence="3">JEL0379</strain>
    </source>
</reference>
<feature type="region of interest" description="Disordered" evidence="1">
    <location>
        <begin position="315"/>
        <end position="336"/>
    </location>
</feature>
<evidence type="ECO:0000256" key="1">
    <source>
        <dbReference type="SAM" id="MobiDB-lite"/>
    </source>
</evidence>
<dbReference type="Proteomes" id="UP001212152">
    <property type="component" value="Unassembled WGS sequence"/>
</dbReference>
<keyword evidence="2" id="KW-0812">Transmembrane</keyword>
<protein>
    <submittedName>
        <fullName evidence="3">Uncharacterized protein</fullName>
    </submittedName>
</protein>
<evidence type="ECO:0000313" key="3">
    <source>
        <dbReference type="EMBL" id="KAJ3177913.1"/>
    </source>
</evidence>
<feature type="transmembrane region" description="Helical" evidence="2">
    <location>
        <begin position="150"/>
        <end position="172"/>
    </location>
</feature>
<comment type="caution">
    <text evidence="3">The sequence shown here is derived from an EMBL/GenBank/DDBJ whole genome shotgun (WGS) entry which is preliminary data.</text>
</comment>
<name>A0AAD5TJ81_9FUNG</name>
<feature type="transmembrane region" description="Helical" evidence="2">
    <location>
        <begin position="103"/>
        <end position="124"/>
    </location>
</feature>
<feature type="transmembrane region" description="Helical" evidence="2">
    <location>
        <begin position="70"/>
        <end position="91"/>
    </location>
</feature>
<dbReference type="AlphaFoldDB" id="A0AAD5TJ81"/>
<dbReference type="EMBL" id="JADGJQ010000030">
    <property type="protein sequence ID" value="KAJ3177913.1"/>
    <property type="molecule type" value="Genomic_DNA"/>
</dbReference>
<proteinExistence type="predicted"/>
<accession>A0AAD5TJ81</accession>
<keyword evidence="2" id="KW-0472">Membrane</keyword>
<gene>
    <name evidence="3" type="ORF">HDU87_004195</name>
</gene>
<organism evidence="3 4">
    <name type="scientific">Geranomyces variabilis</name>
    <dbReference type="NCBI Taxonomy" id="109894"/>
    <lineage>
        <taxon>Eukaryota</taxon>
        <taxon>Fungi</taxon>
        <taxon>Fungi incertae sedis</taxon>
        <taxon>Chytridiomycota</taxon>
        <taxon>Chytridiomycota incertae sedis</taxon>
        <taxon>Chytridiomycetes</taxon>
        <taxon>Spizellomycetales</taxon>
        <taxon>Powellomycetaceae</taxon>
        <taxon>Geranomyces</taxon>
    </lineage>
</organism>
<feature type="transmembrane region" description="Helical" evidence="2">
    <location>
        <begin position="244"/>
        <end position="264"/>
    </location>
</feature>
<feature type="transmembrane region" description="Helical" evidence="2">
    <location>
        <begin position="33"/>
        <end position="58"/>
    </location>
</feature>
<keyword evidence="4" id="KW-1185">Reference proteome</keyword>
<evidence type="ECO:0000256" key="2">
    <source>
        <dbReference type="SAM" id="Phobius"/>
    </source>
</evidence>
<feature type="transmembrane region" description="Helical" evidence="2">
    <location>
        <begin position="276"/>
        <end position="300"/>
    </location>
</feature>
<evidence type="ECO:0000313" key="4">
    <source>
        <dbReference type="Proteomes" id="UP001212152"/>
    </source>
</evidence>
<keyword evidence="2" id="KW-1133">Transmembrane helix</keyword>
<sequence>MECDFFDWTSLNAYGKDYEWFLTGGCLRNDLRFAVIFFNLIGASVSVLVSAFCIVYELDRCGSIYFRKDSGVILTLAATCSVFALLYNANAMFAANLYYLERILWIFTSTTGFSCQTIVAYSWMNISGSIPERLRSNAGRIRARLRKSLIAGRGIAFVGTVVTCSLACYYQAKLDRDRSTIAFCAQLIVASLDCGFIGWQFFVRGGELVQGIQLSCTELREGHENKGLRDLRDVASKMDKFRRFAFTNALSMLGMMLICVVWAAVTFHTEKGAQYIGYFTLAFGPPVIVTMGATIVFFGVMPILRYTNFDDEYGSESNFSSQQPSESILGGETSSSFNLPSAHKSTLYQNDETTTTTTTTIETTATIPSTLHSRYEKELIPIKYPPKSLRNGENRP</sequence>